<sequence>MDWWEKELAHLSKKDRRLKAALMIYAGWNIWKARNKKFFEQRTMTPGEVMQEIKAEMHCRAMACGKPEMSSFND</sequence>
<protein>
    <submittedName>
        <fullName evidence="1">Uncharacterized protein</fullName>
    </submittedName>
</protein>
<reference evidence="1" key="1">
    <citation type="submission" date="2018-04" db="EMBL/GenBank/DDBJ databases">
        <title>WGS assembly of Panicum hallii.</title>
        <authorList>
            <person name="Lovell J."/>
            <person name="Jenkins J."/>
            <person name="Lowry D."/>
            <person name="Mamidi S."/>
            <person name="Sreedasyam A."/>
            <person name="Weng X."/>
            <person name="Barry K."/>
            <person name="Bonette J."/>
            <person name="Campitelli B."/>
            <person name="Daum C."/>
            <person name="Gordon S."/>
            <person name="Gould B."/>
            <person name="Lipzen A."/>
            <person name="Macqueen A."/>
            <person name="Palacio-Mejia J."/>
            <person name="Plott C."/>
            <person name="Shakirov E."/>
            <person name="Shu S."/>
            <person name="Yoshinaga Y."/>
            <person name="Zane M."/>
            <person name="Rokhsar D."/>
            <person name="Grimwood J."/>
            <person name="Schmutz J."/>
            <person name="Juenger T."/>
        </authorList>
    </citation>
    <scope>NUCLEOTIDE SEQUENCE [LARGE SCALE GENOMIC DNA]</scope>
    <source>
        <strain evidence="1">FIL2</strain>
    </source>
</reference>
<dbReference type="EMBL" id="CM008046">
    <property type="protein sequence ID" value="PVH66966.1"/>
    <property type="molecule type" value="Genomic_DNA"/>
</dbReference>
<dbReference type="Gramene" id="PVH66966">
    <property type="protein sequence ID" value="PVH66966"/>
    <property type="gene ID" value="PAHAL_1G395800"/>
</dbReference>
<dbReference type="AlphaFoldDB" id="A0A2T8KXQ9"/>
<organism evidence="1">
    <name type="scientific">Panicum hallii</name>
    <dbReference type="NCBI Taxonomy" id="206008"/>
    <lineage>
        <taxon>Eukaryota</taxon>
        <taxon>Viridiplantae</taxon>
        <taxon>Streptophyta</taxon>
        <taxon>Embryophyta</taxon>
        <taxon>Tracheophyta</taxon>
        <taxon>Spermatophyta</taxon>
        <taxon>Magnoliopsida</taxon>
        <taxon>Liliopsida</taxon>
        <taxon>Poales</taxon>
        <taxon>Poaceae</taxon>
        <taxon>PACMAD clade</taxon>
        <taxon>Panicoideae</taxon>
        <taxon>Panicodae</taxon>
        <taxon>Paniceae</taxon>
        <taxon>Panicinae</taxon>
        <taxon>Panicum</taxon>
        <taxon>Panicum sect. Panicum</taxon>
    </lineage>
</organism>
<dbReference type="Proteomes" id="UP000243499">
    <property type="component" value="Chromosome 1"/>
</dbReference>
<accession>A0A2T8KXQ9</accession>
<name>A0A2T8KXQ9_9POAL</name>
<evidence type="ECO:0000313" key="1">
    <source>
        <dbReference type="EMBL" id="PVH66966.1"/>
    </source>
</evidence>
<gene>
    <name evidence="1" type="ORF">PAHAL_1G395800</name>
</gene>
<proteinExistence type="predicted"/>